<dbReference type="Proteomes" id="UP000265962">
    <property type="component" value="Unassembled WGS sequence"/>
</dbReference>
<protein>
    <recommendedName>
        <fullName evidence="4">ABC-2 family transporter protein</fullName>
    </recommendedName>
</protein>
<sequence length="361" mass="36966">MTGQELTPPPVVSSWSRVTWITVLVSAVLSLLILTFAWPSSRAEMSGQTIAVTGDAELVEQFMSNVSGGLSGIADLEQVSDRDAAVAGVLKRDFIGAVVLVDGAPEVLTASANGQVPTAVMTEVSGRLQTMLDAQIYDGIRSGIDAAAERGIDPAAVAGQLPESLPQVAVTDLVPYSSDDPSGAGATAAGIPLTVGALLAGLTIAYLVKGVWRKAAAVLGLGVGGGLLLALILDTWLQVYPGSFGALWLALGLSLMATSGLFSGLHAAFGEVGIGIAAGITLFAAMPWAAFAVPYKFLPAGLGCIGQCLIPGSTTTLLRIVSYFPDASAAGQWCVLCAWLLVDVVLLALGRRSTARMRAEA</sequence>
<keyword evidence="1" id="KW-0472">Membrane</keyword>
<dbReference type="AlphaFoldDB" id="A0A375I0Y8"/>
<evidence type="ECO:0008006" key="4">
    <source>
        <dbReference type="Google" id="ProtNLM"/>
    </source>
</evidence>
<evidence type="ECO:0000313" key="3">
    <source>
        <dbReference type="Proteomes" id="UP000265962"/>
    </source>
</evidence>
<name>A0A375I0Y8_9ACTN</name>
<proteinExistence type="predicted"/>
<keyword evidence="1" id="KW-0812">Transmembrane</keyword>
<evidence type="ECO:0000313" key="2">
    <source>
        <dbReference type="EMBL" id="SPF67039.1"/>
    </source>
</evidence>
<feature type="transmembrane region" description="Helical" evidence="1">
    <location>
        <begin position="330"/>
        <end position="349"/>
    </location>
</feature>
<keyword evidence="1" id="KW-1133">Transmembrane helix</keyword>
<accession>A0A375I0Y8</accession>
<organism evidence="2 3">
    <name type="scientific">Propionibacterium ruminifibrarum</name>
    <dbReference type="NCBI Taxonomy" id="1962131"/>
    <lineage>
        <taxon>Bacteria</taxon>
        <taxon>Bacillati</taxon>
        <taxon>Actinomycetota</taxon>
        <taxon>Actinomycetes</taxon>
        <taxon>Propionibacteriales</taxon>
        <taxon>Propionibacteriaceae</taxon>
        <taxon>Propionibacterium</taxon>
    </lineage>
</organism>
<feature type="transmembrane region" description="Helical" evidence="1">
    <location>
        <begin position="186"/>
        <end position="208"/>
    </location>
</feature>
<feature type="transmembrane region" description="Helical" evidence="1">
    <location>
        <begin position="245"/>
        <end position="266"/>
    </location>
</feature>
<reference evidence="3" key="1">
    <citation type="submission" date="2018-02" db="EMBL/GenBank/DDBJ databases">
        <authorList>
            <person name="Hornung B."/>
        </authorList>
    </citation>
    <scope>NUCLEOTIDE SEQUENCE [LARGE SCALE GENOMIC DNA]</scope>
</reference>
<evidence type="ECO:0000256" key="1">
    <source>
        <dbReference type="SAM" id="Phobius"/>
    </source>
</evidence>
<feature type="transmembrane region" description="Helical" evidence="1">
    <location>
        <begin position="20"/>
        <end position="38"/>
    </location>
</feature>
<dbReference type="EMBL" id="OMOH01000001">
    <property type="protein sequence ID" value="SPF67039.1"/>
    <property type="molecule type" value="Genomic_DNA"/>
</dbReference>
<gene>
    <name evidence="2" type="ORF">PROPJV5_0047</name>
</gene>
<feature type="transmembrane region" description="Helical" evidence="1">
    <location>
        <begin position="214"/>
        <end position="233"/>
    </location>
</feature>
<keyword evidence="3" id="KW-1185">Reference proteome</keyword>
<feature type="transmembrane region" description="Helical" evidence="1">
    <location>
        <begin position="272"/>
        <end position="293"/>
    </location>
</feature>